<dbReference type="EMBL" id="VIWU01000001">
    <property type="protein sequence ID" value="TWF77039.1"/>
    <property type="molecule type" value="Genomic_DNA"/>
</dbReference>
<dbReference type="Proteomes" id="UP000321261">
    <property type="component" value="Unassembled WGS sequence"/>
</dbReference>
<feature type="chain" id="PRO_5038798424" description="Secreted protein" evidence="2">
    <location>
        <begin position="19"/>
        <end position="193"/>
    </location>
</feature>
<gene>
    <name evidence="3" type="ORF">FHX44_112939</name>
</gene>
<organism evidence="3 4">
    <name type="scientific">Pseudonocardia hierapolitana</name>
    <dbReference type="NCBI Taxonomy" id="1128676"/>
    <lineage>
        <taxon>Bacteria</taxon>
        <taxon>Bacillati</taxon>
        <taxon>Actinomycetota</taxon>
        <taxon>Actinomycetes</taxon>
        <taxon>Pseudonocardiales</taxon>
        <taxon>Pseudonocardiaceae</taxon>
        <taxon>Pseudonocardia</taxon>
    </lineage>
</organism>
<evidence type="ECO:0000256" key="2">
    <source>
        <dbReference type="SAM" id="SignalP"/>
    </source>
</evidence>
<feature type="coiled-coil region" evidence="1">
    <location>
        <begin position="112"/>
        <end position="161"/>
    </location>
</feature>
<dbReference type="AlphaFoldDB" id="A0A561SQB2"/>
<reference evidence="3 4" key="1">
    <citation type="submission" date="2019-06" db="EMBL/GenBank/DDBJ databases">
        <title>Sequencing the genomes of 1000 actinobacteria strains.</title>
        <authorList>
            <person name="Klenk H.-P."/>
        </authorList>
    </citation>
    <scope>NUCLEOTIDE SEQUENCE [LARGE SCALE GENOMIC DNA]</scope>
    <source>
        <strain evidence="3 4">DSM 45671</strain>
    </source>
</reference>
<evidence type="ECO:0000313" key="3">
    <source>
        <dbReference type="EMBL" id="TWF77039.1"/>
    </source>
</evidence>
<dbReference type="PROSITE" id="PS51257">
    <property type="entry name" value="PROKAR_LIPOPROTEIN"/>
    <property type="match status" value="1"/>
</dbReference>
<keyword evidence="1" id="KW-0175">Coiled coil</keyword>
<sequence>MPRITPSALLLPAVAALALSGGCTTSVSGAASADGAAVEQGAVAWVDQICGSLLPYVEAAGSPPQPTEAPDAATLVRDITNYLSESEQSAGAAVTGMTAAGPAPVAGGDEIVRRLRSTLETMQASLRDARSRIERVDINNRQELQREVPAAIESVERLANTPSPMADLQRNPELAQAGREAAGCQQIARVVGR</sequence>
<name>A0A561SQB2_9PSEU</name>
<comment type="caution">
    <text evidence="3">The sequence shown here is derived from an EMBL/GenBank/DDBJ whole genome shotgun (WGS) entry which is preliminary data.</text>
</comment>
<dbReference type="RefSeq" id="WP_147256290.1">
    <property type="nucleotide sequence ID" value="NZ_VIWU01000001.1"/>
</dbReference>
<keyword evidence="2" id="KW-0732">Signal</keyword>
<evidence type="ECO:0000313" key="4">
    <source>
        <dbReference type="Proteomes" id="UP000321261"/>
    </source>
</evidence>
<evidence type="ECO:0000256" key="1">
    <source>
        <dbReference type="SAM" id="Coils"/>
    </source>
</evidence>
<proteinExistence type="predicted"/>
<accession>A0A561SQB2</accession>
<dbReference type="OrthoDB" id="3575791at2"/>
<keyword evidence="4" id="KW-1185">Reference proteome</keyword>
<protein>
    <recommendedName>
        <fullName evidence="5">Secreted protein</fullName>
    </recommendedName>
</protein>
<feature type="signal peptide" evidence="2">
    <location>
        <begin position="1"/>
        <end position="18"/>
    </location>
</feature>
<evidence type="ECO:0008006" key="5">
    <source>
        <dbReference type="Google" id="ProtNLM"/>
    </source>
</evidence>